<reference evidence="2" key="1">
    <citation type="submission" date="2021-01" db="EMBL/GenBank/DDBJ databases">
        <authorList>
            <person name="Corre E."/>
            <person name="Pelletier E."/>
            <person name="Niang G."/>
            <person name="Scheremetjew M."/>
            <person name="Finn R."/>
            <person name="Kale V."/>
            <person name="Holt S."/>
            <person name="Cochrane G."/>
            <person name="Meng A."/>
            <person name="Brown T."/>
            <person name="Cohen L."/>
        </authorList>
    </citation>
    <scope>NUCLEOTIDE SEQUENCE</scope>
    <source>
        <strain evidence="2">CCMP3107</strain>
    </source>
</reference>
<feature type="compositionally biased region" description="Basic and acidic residues" evidence="1">
    <location>
        <begin position="360"/>
        <end position="369"/>
    </location>
</feature>
<accession>A0A6V1NR77</accession>
<evidence type="ECO:0000256" key="1">
    <source>
        <dbReference type="SAM" id="MobiDB-lite"/>
    </source>
</evidence>
<evidence type="ECO:0000313" key="2">
    <source>
        <dbReference type="EMBL" id="CAE0625048.1"/>
    </source>
</evidence>
<proteinExistence type="predicted"/>
<protein>
    <submittedName>
        <fullName evidence="2">Uncharacterized protein</fullName>
    </submittedName>
</protein>
<gene>
    <name evidence="2" type="ORF">HAKA00212_LOCUS3715</name>
</gene>
<name>A0A6V1NR77_HETAK</name>
<feature type="region of interest" description="Disordered" evidence="1">
    <location>
        <begin position="316"/>
        <end position="369"/>
    </location>
</feature>
<sequence>MDSSHESQGGGQKRKINRGLRINEDAVGGETSPDRVQEPQENPNKTEDPEMEGKDIDRRSPSPNTKAAAASLEKQKKRGDYRCSRCGVPKKGHVCPYQIRFKKRDQTQVSTQDAACQVELDEGLVCRMLDLGAQGLAVTYCGLRVNTTHGPLPDTISATGGPVPDDGAVGTSPGSAQGKAPTWDWDQGEKADPGSGVGVQAGQASPQPAVKLETGPAAMGGLGFGSDSDEAILLMQQLQALETGSLPQPPPASGALPMGQPMNQPMNMAQQQAFMFYMQQQQQQQQVMAALGGMGMPILGGQQGMGFGEAALQQGQGQGQAGVGGGEGAAGEGLLSPTGMGELEGDDLDISELLIGGDGDGMKKEDLLN</sequence>
<feature type="region of interest" description="Disordered" evidence="1">
    <location>
        <begin position="1"/>
        <end position="66"/>
    </location>
</feature>
<dbReference type="EMBL" id="HBIU01009136">
    <property type="protein sequence ID" value="CAE0625048.1"/>
    <property type="molecule type" value="Transcribed_RNA"/>
</dbReference>
<dbReference type="AlphaFoldDB" id="A0A6V1NR77"/>
<organism evidence="2">
    <name type="scientific">Heterosigma akashiwo</name>
    <name type="common">Chromophytic alga</name>
    <name type="synonym">Heterosigma carterae</name>
    <dbReference type="NCBI Taxonomy" id="2829"/>
    <lineage>
        <taxon>Eukaryota</taxon>
        <taxon>Sar</taxon>
        <taxon>Stramenopiles</taxon>
        <taxon>Ochrophyta</taxon>
        <taxon>Raphidophyceae</taxon>
        <taxon>Chattonellales</taxon>
        <taxon>Chattonellaceae</taxon>
        <taxon>Heterosigma</taxon>
    </lineage>
</organism>
<feature type="compositionally biased region" description="Gly residues" evidence="1">
    <location>
        <begin position="316"/>
        <end position="331"/>
    </location>
</feature>
<feature type="region of interest" description="Disordered" evidence="1">
    <location>
        <begin position="160"/>
        <end position="202"/>
    </location>
</feature>
<feature type="compositionally biased region" description="Basic and acidic residues" evidence="1">
    <location>
        <begin position="32"/>
        <end position="60"/>
    </location>
</feature>